<accession>A0ABU0W0F8</accession>
<dbReference type="Proteomes" id="UP001239680">
    <property type="component" value="Unassembled WGS sequence"/>
</dbReference>
<keyword evidence="7 12" id="KW-0406">Ion transport</keyword>
<feature type="binding site" evidence="12">
    <location>
        <position position="76"/>
    </location>
    <ligand>
        <name>Na(+)</name>
        <dbReference type="ChEBI" id="CHEBI:29101"/>
        <note>structural</note>
    </ligand>
</feature>
<comment type="similarity">
    <text evidence="10 12">Belongs to the fluoride channel Fluc/FEX (TC 1.A.43) family.</text>
</comment>
<dbReference type="RefSeq" id="WP_306681179.1">
    <property type="nucleotide sequence ID" value="NZ_JAVDBT010000013.1"/>
</dbReference>
<comment type="subcellular location">
    <subcellularLocation>
        <location evidence="1 12">Cell membrane</location>
        <topology evidence="1 12">Multi-pass membrane protein</topology>
    </subcellularLocation>
</comment>
<dbReference type="NCBIfam" id="NF010791">
    <property type="entry name" value="PRK14195.1"/>
    <property type="match status" value="1"/>
</dbReference>
<evidence type="ECO:0000256" key="9">
    <source>
        <dbReference type="ARBA" id="ARBA00023303"/>
    </source>
</evidence>
<keyword evidence="3" id="KW-0997">Cell inner membrane</keyword>
<keyword evidence="8 12" id="KW-0472">Membrane</keyword>
<evidence type="ECO:0000256" key="6">
    <source>
        <dbReference type="ARBA" id="ARBA00023053"/>
    </source>
</evidence>
<dbReference type="HAMAP" id="MF_00454">
    <property type="entry name" value="FluC"/>
    <property type="match status" value="1"/>
</dbReference>
<keyword evidence="9 12" id="KW-0407">Ion channel</keyword>
<evidence type="ECO:0000313" key="14">
    <source>
        <dbReference type="Proteomes" id="UP001239680"/>
    </source>
</evidence>
<dbReference type="PANTHER" id="PTHR28259:SF1">
    <property type="entry name" value="FLUORIDE EXPORT PROTEIN 1-RELATED"/>
    <property type="match status" value="1"/>
</dbReference>
<comment type="catalytic activity">
    <reaction evidence="11">
        <text>fluoride(in) = fluoride(out)</text>
        <dbReference type="Rhea" id="RHEA:76159"/>
        <dbReference type="ChEBI" id="CHEBI:17051"/>
    </reaction>
    <physiologicalReaction direction="left-to-right" evidence="11">
        <dbReference type="Rhea" id="RHEA:76160"/>
    </physiologicalReaction>
</comment>
<evidence type="ECO:0000256" key="12">
    <source>
        <dbReference type="HAMAP-Rule" id="MF_00454"/>
    </source>
</evidence>
<dbReference type="NCBIfam" id="TIGR00494">
    <property type="entry name" value="crcB"/>
    <property type="match status" value="1"/>
</dbReference>
<keyword evidence="2 12" id="KW-1003">Cell membrane</keyword>
<dbReference type="EMBL" id="JAVDBT010000013">
    <property type="protein sequence ID" value="MDQ2067476.1"/>
    <property type="molecule type" value="Genomic_DNA"/>
</dbReference>
<gene>
    <name evidence="12 13" type="primary">crcB</name>
    <name evidence="12" type="synonym">fluC</name>
    <name evidence="13" type="ORF">Q9295_13945</name>
</gene>
<reference evidence="13 14" key="1">
    <citation type="submission" date="2023-08" db="EMBL/GenBank/DDBJ databases">
        <title>Characterization of two Paracoccaceae strains isolated from Phycosphere and proposal of Xinfangfangia lacusdiani sp. nov.</title>
        <authorList>
            <person name="Deng Y."/>
            <person name="Zhang Y.Q."/>
        </authorList>
    </citation>
    <scope>NUCLEOTIDE SEQUENCE [LARGE SCALE GENOMIC DNA]</scope>
    <source>
        <strain evidence="13 14">CPCC 101601</strain>
    </source>
</reference>
<dbReference type="InterPro" id="IPR003691">
    <property type="entry name" value="FluC"/>
</dbReference>
<evidence type="ECO:0000256" key="7">
    <source>
        <dbReference type="ARBA" id="ARBA00023065"/>
    </source>
</evidence>
<keyword evidence="5 12" id="KW-1133">Transmembrane helix</keyword>
<keyword evidence="12" id="KW-0813">Transport</keyword>
<evidence type="ECO:0000256" key="4">
    <source>
        <dbReference type="ARBA" id="ARBA00022692"/>
    </source>
</evidence>
<dbReference type="PANTHER" id="PTHR28259">
    <property type="entry name" value="FLUORIDE EXPORT PROTEIN 1-RELATED"/>
    <property type="match status" value="1"/>
</dbReference>
<evidence type="ECO:0000256" key="8">
    <source>
        <dbReference type="ARBA" id="ARBA00023136"/>
    </source>
</evidence>
<evidence type="ECO:0000256" key="11">
    <source>
        <dbReference type="ARBA" id="ARBA00035585"/>
    </source>
</evidence>
<protein>
    <recommendedName>
        <fullName evidence="12">Fluoride-specific ion channel FluC</fullName>
    </recommendedName>
</protein>
<comment type="function">
    <text evidence="12">Fluoride-specific ion channel. Important for reducing fluoride concentration in the cell, thus reducing its toxicity.</text>
</comment>
<evidence type="ECO:0000256" key="5">
    <source>
        <dbReference type="ARBA" id="ARBA00022989"/>
    </source>
</evidence>
<evidence type="ECO:0000256" key="3">
    <source>
        <dbReference type="ARBA" id="ARBA00022519"/>
    </source>
</evidence>
<dbReference type="Pfam" id="PF02537">
    <property type="entry name" value="CRCB"/>
    <property type="match status" value="1"/>
</dbReference>
<keyword evidence="6 12" id="KW-0915">Sodium</keyword>
<name>A0ABU0W0F8_9RHOB</name>
<evidence type="ECO:0000256" key="2">
    <source>
        <dbReference type="ARBA" id="ARBA00022475"/>
    </source>
</evidence>
<dbReference type="NCBIfam" id="NF010805">
    <property type="entry name" value="PRK14209.1"/>
    <property type="match status" value="1"/>
</dbReference>
<feature type="transmembrane region" description="Helical" evidence="12">
    <location>
        <begin position="37"/>
        <end position="57"/>
    </location>
</feature>
<comment type="activity regulation">
    <text evidence="12">Na(+) is not transported, but it plays an essential structural role and its presence is essential for fluoride channel function.</text>
</comment>
<evidence type="ECO:0000313" key="13">
    <source>
        <dbReference type="EMBL" id="MDQ2067476.1"/>
    </source>
</evidence>
<proteinExistence type="inferred from homology"/>
<organism evidence="13 14">
    <name type="scientific">Pseudogemmobacter lacusdianii</name>
    <dbReference type="NCBI Taxonomy" id="3069608"/>
    <lineage>
        <taxon>Bacteria</taxon>
        <taxon>Pseudomonadati</taxon>
        <taxon>Pseudomonadota</taxon>
        <taxon>Alphaproteobacteria</taxon>
        <taxon>Rhodobacterales</taxon>
        <taxon>Paracoccaceae</taxon>
        <taxon>Pseudogemmobacter</taxon>
    </lineage>
</organism>
<keyword evidence="14" id="KW-1185">Reference proteome</keyword>
<feature type="binding site" evidence="12">
    <location>
        <position position="79"/>
    </location>
    <ligand>
        <name>Na(+)</name>
        <dbReference type="ChEBI" id="CHEBI:29101"/>
        <note>structural</note>
    </ligand>
</feature>
<sequence>MFTLSNVLQVALGGALGSVLRFGVTTGTTRLFGVGFPWGTMIVNVIGSFAMGLLLVLLTEREAARLSPLLLTGLLGGFTTFSAFSLDSLTLWQRGDILEATAYIAASVLLSLAAIALALHLFRGAFA</sequence>
<keyword evidence="12" id="KW-0479">Metal-binding</keyword>
<evidence type="ECO:0000256" key="10">
    <source>
        <dbReference type="ARBA" id="ARBA00035120"/>
    </source>
</evidence>
<comment type="caution">
    <text evidence="13">The sequence shown here is derived from an EMBL/GenBank/DDBJ whole genome shotgun (WGS) entry which is preliminary data.</text>
</comment>
<keyword evidence="4 12" id="KW-0812">Transmembrane</keyword>
<feature type="transmembrane region" description="Helical" evidence="12">
    <location>
        <begin position="101"/>
        <end position="122"/>
    </location>
</feature>
<feature type="transmembrane region" description="Helical" evidence="12">
    <location>
        <begin position="69"/>
        <end position="89"/>
    </location>
</feature>
<evidence type="ECO:0000256" key="1">
    <source>
        <dbReference type="ARBA" id="ARBA00004651"/>
    </source>
</evidence>